<evidence type="ECO:0000313" key="2">
    <source>
        <dbReference type="EMBL" id="VTJ67332.1"/>
    </source>
</evidence>
<reference evidence="2 3" key="1">
    <citation type="submission" date="2019-04" db="EMBL/GenBank/DDBJ databases">
        <authorList>
            <person name="Alioto T."/>
            <person name="Alioto T."/>
        </authorList>
    </citation>
    <scope>NUCLEOTIDE SEQUENCE [LARGE SCALE GENOMIC DNA]</scope>
</reference>
<proteinExistence type="predicted"/>
<dbReference type="EMBL" id="CABDUW010000375">
    <property type="protein sequence ID" value="VTJ67332.1"/>
    <property type="molecule type" value="Genomic_DNA"/>
</dbReference>
<keyword evidence="3" id="KW-1185">Reference proteome</keyword>
<evidence type="ECO:0000313" key="3">
    <source>
        <dbReference type="Proteomes" id="UP000335636"/>
    </source>
</evidence>
<accession>A0A5E4BFH2</accession>
<reference evidence="1" key="2">
    <citation type="submission" date="2020-08" db="EMBL/GenBank/DDBJ databases">
        <authorList>
            <person name="Shumante A."/>
            <person name="Zimin A.V."/>
            <person name="Puiu D."/>
            <person name="Salzberg S.L."/>
        </authorList>
    </citation>
    <scope>NUCLEOTIDE SEQUENCE</scope>
    <source>
        <strain evidence="1">WC2-LM</strain>
        <tissue evidence="1">Liver</tissue>
    </source>
</reference>
<organism evidence="2 3">
    <name type="scientific">Marmota monax</name>
    <name type="common">Woodchuck</name>
    <dbReference type="NCBI Taxonomy" id="9995"/>
    <lineage>
        <taxon>Eukaryota</taxon>
        <taxon>Metazoa</taxon>
        <taxon>Chordata</taxon>
        <taxon>Craniata</taxon>
        <taxon>Vertebrata</taxon>
        <taxon>Euteleostomi</taxon>
        <taxon>Mammalia</taxon>
        <taxon>Eutheria</taxon>
        <taxon>Euarchontoglires</taxon>
        <taxon>Glires</taxon>
        <taxon>Rodentia</taxon>
        <taxon>Sciuromorpha</taxon>
        <taxon>Sciuridae</taxon>
        <taxon>Xerinae</taxon>
        <taxon>Marmotini</taxon>
        <taxon>Marmota</taxon>
    </lineage>
</organism>
<evidence type="ECO:0000313" key="1">
    <source>
        <dbReference type="EMBL" id="KAF7459681.1"/>
    </source>
</evidence>
<name>A0A5E4BFH2_MARMO</name>
<protein>
    <submittedName>
        <fullName evidence="2">Uncharacterized protein</fullName>
    </submittedName>
</protein>
<dbReference type="EMBL" id="WJEC01008837">
    <property type="protein sequence ID" value="KAF7459681.1"/>
    <property type="molecule type" value="Genomic_DNA"/>
</dbReference>
<dbReference type="Proteomes" id="UP000335636">
    <property type="component" value="Unassembled WGS sequence"/>
</dbReference>
<sequence>MARKYFTVYYTSPPPGRELWSCLALPGRANGVTRSLKARIAGVVAQLFPSDIHQILRRKKIRS</sequence>
<gene>
    <name evidence="1" type="ORF">GHT09_020325</name>
    <name evidence="2" type="ORF">MONAX_5E000369</name>
</gene>
<dbReference type="Proteomes" id="UP000662637">
    <property type="component" value="Unassembled WGS sequence"/>
</dbReference>
<dbReference type="AlphaFoldDB" id="A0A5E4BFH2"/>